<gene>
    <name evidence="1" type="ORF">GMA12_18105</name>
</gene>
<dbReference type="RefSeq" id="WP_156270875.1">
    <property type="nucleotide sequence ID" value="NZ_WOGU01000043.1"/>
</dbReference>
<keyword evidence="2" id="KW-1185">Reference proteome</keyword>
<evidence type="ECO:0000313" key="1">
    <source>
        <dbReference type="EMBL" id="MUN65019.1"/>
    </source>
</evidence>
<dbReference type="EMBL" id="WOGU01000043">
    <property type="protein sequence ID" value="MUN65019.1"/>
    <property type="molecule type" value="Genomic_DNA"/>
</dbReference>
<protein>
    <recommendedName>
        <fullName evidence="3">STAS domain-containing protein</fullName>
    </recommendedName>
</protein>
<proteinExistence type="predicted"/>
<evidence type="ECO:0000313" key="2">
    <source>
        <dbReference type="Proteomes" id="UP000436989"/>
    </source>
</evidence>
<reference evidence="1 2" key="1">
    <citation type="submission" date="2019-12" db="EMBL/GenBank/DDBJ databases">
        <authorList>
            <person name="Shi Y."/>
        </authorList>
    </citation>
    <scope>NUCLEOTIDE SEQUENCE [LARGE SCALE GENOMIC DNA]</scope>
    <source>
        <strain evidence="1 2">JCM 17929</strain>
    </source>
</reference>
<organism evidence="1 2">
    <name type="scientific">Kocuria sediminis</name>
    <dbReference type="NCBI Taxonomy" id="1038857"/>
    <lineage>
        <taxon>Bacteria</taxon>
        <taxon>Bacillati</taxon>
        <taxon>Actinomycetota</taxon>
        <taxon>Actinomycetes</taxon>
        <taxon>Micrococcales</taxon>
        <taxon>Micrococcaceae</taxon>
        <taxon>Kocuria</taxon>
    </lineage>
</organism>
<dbReference type="Proteomes" id="UP000436989">
    <property type="component" value="Unassembled WGS sequence"/>
</dbReference>
<evidence type="ECO:0008006" key="3">
    <source>
        <dbReference type="Google" id="ProtNLM"/>
    </source>
</evidence>
<accession>A0A6N8GQF8</accession>
<dbReference type="AlphaFoldDB" id="A0A6N8GQF8"/>
<sequence length="108" mass="11897">MDHKHSVLIQIDLDGRYVRLQVAGCLTEANQHVLYSVVHRAHAVVPSGGISVDLTAACHVEAAAVDLLRWELHHDRECSNIGPVRVLVPANLPDHAPDHARDPGHPYR</sequence>
<name>A0A6N8GQF8_9MICC</name>
<comment type="caution">
    <text evidence="1">The sequence shown here is derived from an EMBL/GenBank/DDBJ whole genome shotgun (WGS) entry which is preliminary data.</text>
</comment>